<sequence>MHSSAQLPVGEPLLDAFNEQATLLALLNGRRNEDQVKSWLISQFVNLYAIEDEFAQEKYIISSTRDFRGGLIEACPFIMQRALPRGVIAQSAVGIVGAVEDCVERGIYLYVMLNKFYIPCAEQYGKMHFNHLTLLYGVDKNEQTIHAADNYRNNKFTFERLSFEAIKNAFDGYEEAANQAELSVFTLEQADAPWSFRKEELIEGLDGYLNPPKQGMIEGLRVYELMEQSLDDLKLLHLGSFHAVYEHKKMMRARYEMLIELGLIQENTEQYSLLQTMEKEADQLRFTYLKYRYANGHAGLRAMIQSKLQLLRTADLTICRWLRDELLDVEAGAQLGNEREPIG</sequence>
<name>E0I7F9_9BACL</name>
<dbReference type="eggNOG" id="ENOG50334Q1">
    <property type="taxonomic scope" value="Bacteria"/>
</dbReference>
<proteinExistence type="predicted"/>
<dbReference type="RefSeq" id="WP_006037594.1">
    <property type="nucleotide sequence ID" value="NZ_AEDD01000003.1"/>
</dbReference>
<dbReference type="OrthoDB" id="2624539at2"/>
<dbReference type="Proteomes" id="UP000005387">
    <property type="component" value="Unassembled WGS sequence"/>
</dbReference>
<reference evidence="1 2" key="1">
    <citation type="submission" date="2010-07" db="EMBL/GenBank/DDBJ databases">
        <title>The draft genome of Paenibacillus curdlanolyticus YK9.</title>
        <authorList>
            <consortium name="US DOE Joint Genome Institute (JGI-PGF)"/>
            <person name="Lucas S."/>
            <person name="Copeland A."/>
            <person name="Lapidus A."/>
            <person name="Cheng J.-F."/>
            <person name="Bruce D."/>
            <person name="Goodwin L."/>
            <person name="Pitluck S."/>
            <person name="Land M.L."/>
            <person name="Hauser L."/>
            <person name="Chang Y.-J."/>
            <person name="Jeffries C."/>
            <person name="Anderson I.J."/>
            <person name="Johnson E."/>
            <person name="Loganathan U."/>
            <person name="Mulhopadhyay B."/>
            <person name="Kyrpides N."/>
            <person name="Woyke T.J."/>
        </authorList>
    </citation>
    <scope>NUCLEOTIDE SEQUENCE [LARGE SCALE GENOMIC DNA]</scope>
    <source>
        <strain evidence="1 2">YK9</strain>
    </source>
</reference>
<accession>E0I7F9</accession>
<dbReference type="EMBL" id="AEDD01000003">
    <property type="protein sequence ID" value="EFM11975.1"/>
    <property type="molecule type" value="Genomic_DNA"/>
</dbReference>
<evidence type="ECO:0008006" key="3">
    <source>
        <dbReference type="Google" id="ProtNLM"/>
    </source>
</evidence>
<keyword evidence="2" id="KW-1185">Reference proteome</keyword>
<dbReference type="AlphaFoldDB" id="E0I7F9"/>
<gene>
    <name evidence="1" type="ORF">PaecuDRAFT_1583</name>
</gene>
<protein>
    <recommendedName>
        <fullName evidence="3">Butirosin biosynthesis protein H N-terminal domain-containing protein</fullName>
    </recommendedName>
</protein>
<evidence type="ECO:0000313" key="2">
    <source>
        <dbReference type="Proteomes" id="UP000005387"/>
    </source>
</evidence>
<dbReference type="STRING" id="717606.PaecuDRAFT_1583"/>
<organism evidence="1 2">
    <name type="scientific">Paenibacillus curdlanolyticus YK9</name>
    <dbReference type="NCBI Taxonomy" id="717606"/>
    <lineage>
        <taxon>Bacteria</taxon>
        <taxon>Bacillati</taxon>
        <taxon>Bacillota</taxon>
        <taxon>Bacilli</taxon>
        <taxon>Bacillales</taxon>
        <taxon>Paenibacillaceae</taxon>
        <taxon>Paenibacillus</taxon>
    </lineage>
</organism>
<evidence type="ECO:0000313" key="1">
    <source>
        <dbReference type="EMBL" id="EFM11975.1"/>
    </source>
</evidence>